<dbReference type="InterPro" id="IPR011033">
    <property type="entry name" value="PRC_barrel-like_sf"/>
</dbReference>
<dbReference type="GO" id="GO:0030077">
    <property type="term" value="C:plasma membrane light-harvesting complex"/>
    <property type="evidence" value="ECO:0007669"/>
    <property type="project" value="InterPro"/>
</dbReference>
<evidence type="ECO:0000313" key="2">
    <source>
        <dbReference type="EMBL" id="MCW6511775.1"/>
    </source>
</evidence>
<dbReference type="Proteomes" id="UP001165667">
    <property type="component" value="Unassembled WGS sequence"/>
</dbReference>
<evidence type="ECO:0000313" key="3">
    <source>
        <dbReference type="Proteomes" id="UP001165667"/>
    </source>
</evidence>
<accession>A0AA41Z2T7</accession>
<comment type="caution">
    <text evidence="2">The sequence shown here is derived from an EMBL/GenBank/DDBJ whole genome shotgun (WGS) entry which is preliminary data.</text>
</comment>
<reference evidence="2" key="1">
    <citation type="submission" date="2022-05" db="EMBL/GenBank/DDBJ databases">
        <authorList>
            <person name="Pankratov T."/>
        </authorList>
    </citation>
    <scope>NUCLEOTIDE SEQUENCE</scope>
    <source>
        <strain evidence="2">BP6-180914</strain>
    </source>
</reference>
<dbReference type="EMBL" id="JAMOIM010000032">
    <property type="protein sequence ID" value="MCW6511775.1"/>
    <property type="molecule type" value="Genomic_DNA"/>
</dbReference>
<organism evidence="2 3">
    <name type="scientific">Lichenifustis flavocetrariae</name>
    <dbReference type="NCBI Taxonomy" id="2949735"/>
    <lineage>
        <taxon>Bacteria</taxon>
        <taxon>Pseudomonadati</taxon>
        <taxon>Pseudomonadota</taxon>
        <taxon>Alphaproteobacteria</taxon>
        <taxon>Hyphomicrobiales</taxon>
        <taxon>Lichenihabitantaceae</taxon>
        <taxon>Lichenifustis</taxon>
    </lineage>
</organism>
<dbReference type="RefSeq" id="WP_282588153.1">
    <property type="nucleotide sequence ID" value="NZ_JAMOIM010000032.1"/>
</dbReference>
<gene>
    <name evidence="2" type="ORF">M8523_27805</name>
</gene>
<evidence type="ECO:0000259" key="1">
    <source>
        <dbReference type="Pfam" id="PF05239"/>
    </source>
</evidence>
<dbReference type="GO" id="GO:0019684">
    <property type="term" value="P:photosynthesis, light reaction"/>
    <property type="evidence" value="ECO:0007669"/>
    <property type="project" value="InterPro"/>
</dbReference>
<feature type="domain" description="PRC-barrel" evidence="1">
    <location>
        <begin position="3"/>
        <end position="56"/>
    </location>
</feature>
<dbReference type="InterPro" id="IPR014747">
    <property type="entry name" value="Bac_photo_RC_H_C"/>
</dbReference>
<keyword evidence="3" id="KW-1185">Reference proteome</keyword>
<proteinExistence type="predicted"/>
<dbReference type="SUPFAM" id="SSF50346">
    <property type="entry name" value="PRC-barrel domain"/>
    <property type="match status" value="2"/>
</dbReference>
<dbReference type="InterPro" id="IPR027275">
    <property type="entry name" value="PRC-brl_dom"/>
</dbReference>
<feature type="domain" description="PRC-barrel" evidence="1">
    <location>
        <begin position="162"/>
        <end position="219"/>
    </location>
</feature>
<sequence>MLIAVSALKGYAILATDGRIGSVSDVLFDDESWRLRWLVVDTGTWLSERKVLVHPSAIGQVDHRAQELPVRMSKAQIERSPDLARDRPVSLQMQSQLYDYYGWDPVWGGSGYFGGGLGMVGSLGYSDMGAPRMPNRHASDEGDPHLRSITTVTGSHLQATDGEIGHVENMLIDDASWDIRYLIVDTKNWWFGKHVLISPYAVKGIAWSEHTIRLDVTRDRVKTSPAWDPIAMIDQVYEKSLHNHYGWRGYGF</sequence>
<dbReference type="AlphaFoldDB" id="A0AA41Z2T7"/>
<dbReference type="Gene3D" id="3.90.50.10">
    <property type="entry name" value="Photosynthetic Reaction Center, subunit H, domain 2"/>
    <property type="match status" value="2"/>
</dbReference>
<protein>
    <submittedName>
        <fullName evidence="2">PRC-barrel domain-containing protein</fullName>
    </submittedName>
</protein>
<dbReference type="Pfam" id="PF05239">
    <property type="entry name" value="PRC"/>
    <property type="match status" value="2"/>
</dbReference>
<name>A0AA41Z2T7_9HYPH</name>